<reference evidence="2 3" key="1">
    <citation type="journal article" date="2016" name="Mol. Biol. Evol.">
        <title>Comparative Genomics of Early-Diverging Mushroom-Forming Fungi Provides Insights into the Origins of Lignocellulose Decay Capabilities.</title>
        <authorList>
            <person name="Nagy L.G."/>
            <person name="Riley R."/>
            <person name="Tritt A."/>
            <person name="Adam C."/>
            <person name="Daum C."/>
            <person name="Floudas D."/>
            <person name="Sun H."/>
            <person name="Yadav J.S."/>
            <person name="Pangilinan J."/>
            <person name="Larsson K.H."/>
            <person name="Matsuura K."/>
            <person name="Barry K."/>
            <person name="Labutti K."/>
            <person name="Kuo R."/>
            <person name="Ohm R.A."/>
            <person name="Bhattacharya S.S."/>
            <person name="Shirouzu T."/>
            <person name="Yoshinaga Y."/>
            <person name="Martin F.M."/>
            <person name="Grigoriev I.V."/>
            <person name="Hibbett D.S."/>
        </authorList>
    </citation>
    <scope>NUCLEOTIDE SEQUENCE [LARGE SCALE GENOMIC DNA]</scope>
    <source>
        <strain evidence="2 3">HHB10207 ss-3</strain>
    </source>
</reference>
<dbReference type="Proteomes" id="UP000076798">
    <property type="component" value="Unassembled WGS sequence"/>
</dbReference>
<keyword evidence="1" id="KW-0472">Membrane</keyword>
<gene>
    <name evidence="2" type="ORF">SISSUDRAFT_1067242</name>
</gene>
<keyword evidence="1" id="KW-0812">Transmembrane</keyword>
<evidence type="ECO:0000313" key="3">
    <source>
        <dbReference type="Proteomes" id="UP000076798"/>
    </source>
</evidence>
<dbReference type="EMBL" id="KV428398">
    <property type="protein sequence ID" value="KZT32041.1"/>
    <property type="molecule type" value="Genomic_DNA"/>
</dbReference>
<evidence type="ECO:0000256" key="1">
    <source>
        <dbReference type="SAM" id="Phobius"/>
    </source>
</evidence>
<feature type="transmembrane region" description="Helical" evidence="1">
    <location>
        <begin position="44"/>
        <end position="64"/>
    </location>
</feature>
<keyword evidence="3" id="KW-1185">Reference proteome</keyword>
<dbReference type="AlphaFoldDB" id="A0A165XBX8"/>
<keyword evidence="1" id="KW-1133">Transmembrane helix</keyword>
<sequence>MAERWIQPLFGLLSWSLQICIASFIFAFLYQIRNLSLSFNEDAVILSATWKIGVVLTGCIVGAIQSTTFHAVLRVSSPFEGPLSQAIRRLLARDKTVKDGIWAVTNGFMFHELYFDTKSRALDLFARLVGETGSPDLLDRAVPLLAFSEWMVWIPPRQTLQLSVENLKNACVRLLASDISIRVKATMEGQLSRLVARFKGKGDDGGWLIRTSLLEMFIGQFGLLSPKHFPSLVYLTSILDDNEDLLPQSELPSEECIPRVLCTFDQPQKLGERGELFYTAVKLCDLLLDDEKEDEASQLLSPVDHSSILRSFLANIEWKWLFLSDIVRFICRGREAEFIAKLASFISDQVNIVRVDGFSSSNSLPI</sequence>
<proteinExistence type="predicted"/>
<organism evidence="2 3">
    <name type="scientific">Sistotremastrum suecicum HHB10207 ss-3</name>
    <dbReference type="NCBI Taxonomy" id="1314776"/>
    <lineage>
        <taxon>Eukaryota</taxon>
        <taxon>Fungi</taxon>
        <taxon>Dikarya</taxon>
        <taxon>Basidiomycota</taxon>
        <taxon>Agaricomycotina</taxon>
        <taxon>Agaricomycetes</taxon>
        <taxon>Sistotremastrales</taxon>
        <taxon>Sistotremastraceae</taxon>
        <taxon>Sistotremastrum</taxon>
    </lineage>
</organism>
<feature type="transmembrane region" description="Helical" evidence="1">
    <location>
        <begin position="12"/>
        <end position="32"/>
    </location>
</feature>
<name>A0A165XBX8_9AGAM</name>
<protein>
    <submittedName>
        <fullName evidence="2">Uncharacterized protein</fullName>
    </submittedName>
</protein>
<evidence type="ECO:0000313" key="2">
    <source>
        <dbReference type="EMBL" id="KZT32041.1"/>
    </source>
</evidence>
<accession>A0A165XBX8</accession>